<keyword evidence="7 10" id="KW-0472">Membrane</keyword>
<reference evidence="11" key="1">
    <citation type="journal article" date="2020" name="mSystems">
        <title>Genome- and Community-Level Interaction Insights into Carbon Utilization and Element Cycling Functions of Hydrothermarchaeota in Hydrothermal Sediment.</title>
        <authorList>
            <person name="Zhou Z."/>
            <person name="Liu Y."/>
            <person name="Xu W."/>
            <person name="Pan J."/>
            <person name="Luo Z.H."/>
            <person name="Li M."/>
        </authorList>
    </citation>
    <scope>NUCLEOTIDE SEQUENCE [LARGE SCALE GENOMIC DNA]</scope>
    <source>
        <strain evidence="11">SpSt-222</strain>
    </source>
</reference>
<evidence type="ECO:0000256" key="7">
    <source>
        <dbReference type="ARBA" id="ARBA00023136"/>
    </source>
</evidence>
<dbReference type="NCBIfam" id="NF010709">
    <property type="entry name" value="PRK14111.1"/>
    <property type="match status" value="1"/>
</dbReference>
<dbReference type="SUPFAM" id="SSF52943">
    <property type="entry name" value="ATP synthase (F1-ATPase), gamma subunit"/>
    <property type="match status" value="1"/>
</dbReference>
<evidence type="ECO:0000256" key="6">
    <source>
        <dbReference type="ARBA" id="ARBA00023065"/>
    </source>
</evidence>
<keyword evidence="10" id="KW-1003">Cell membrane</keyword>
<dbReference type="GO" id="GO:0046933">
    <property type="term" value="F:proton-transporting ATP synthase activity, rotational mechanism"/>
    <property type="evidence" value="ECO:0007669"/>
    <property type="project" value="UniProtKB-UniRule"/>
</dbReference>
<dbReference type="EMBL" id="DSJL01000011">
    <property type="protein sequence ID" value="HEF65819.1"/>
    <property type="molecule type" value="Genomic_DNA"/>
</dbReference>
<dbReference type="PANTHER" id="PTHR11693:SF22">
    <property type="entry name" value="ATP SYNTHASE SUBUNIT GAMMA, MITOCHONDRIAL"/>
    <property type="match status" value="1"/>
</dbReference>
<comment type="subcellular location">
    <subcellularLocation>
        <location evidence="10">Cell membrane</location>
        <topology evidence="10">Peripheral membrane protein</topology>
    </subcellularLocation>
    <subcellularLocation>
        <location evidence="2">Membrane</location>
        <topology evidence="2">Peripheral membrane protein</topology>
    </subcellularLocation>
</comment>
<evidence type="ECO:0000256" key="8">
    <source>
        <dbReference type="ARBA" id="ARBA00023196"/>
    </source>
</evidence>
<keyword evidence="8 10" id="KW-0139">CF(1)</keyword>
<dbReference type="InterPro" id="IPR000131">
    <property type="entry name" value="ATP_synth_F1_gsu"/>
</dbReference>
<evidence type="ECO:0000256" key="2">
    <source>
        <dbReference type="ARBA" id="ARBA00004170"/>
    </source>
</evidence>
<dbReference type="GO" id="GO:0045259">
    <property type="term" value="C:proton-transporting ATP synthase complex"/>
    <property type="evidence" value="ECO:0007669"/>
    <property type="project" value="UniProtKB-KW"/>
</dbReference>
<evidence type="ECO:0000256" key="10">
    <source>
        <dbReference type="HAMAP-Rule" id="MF_00815"/>
    </source>
</evidence>
<dbReference type="PRINTS" id="PR00126">
    <property type="entry name" value="ATPASEGAMMA"/>
</dbReference>
<proteinExistence type="inferred from homology"/>
<dbReference type="InterPro" id="IPR035968">
    <property type="entry name" value="ATP_synth_F1_ATPase_gsu"/>
</dbReference>
<keyword evidence="6 10" id="KW-0406">Ion transport</keyword>
<dbReference type="GO" id="GO:0005524">
    <property type="term" value="F:ATP binding"/>
    <property type="evidence" value="ECO:0007669"/>
    <property type="project" value="UniProtKB-UniRule"/>
</dbReference>
<dbReference type="Gene3D" id="1.10.287.80">
    <property type="entry name" value="ATP synthase, gamma subunit, helix hairpin domain"/>
    <property type="match status" value="2"/>
</dbReference>
<comment type="subunit">
    <text evidence="10">F-type ATPases have 2 components, CF(1) - the catalytic core - and CF(0) - the membrane proton channel. CF(1) has five subunits: alpha(3), beta(3), gamma(1), delta(1), epsilon(1). CF(0) has three main subunits: a, b and c.</text>
</comment>
<dbReference type="GO" id="GO:0042777">
    <property type="term" value="P:proton motive force-driven plasma membrane ATP synthesis"/>
    <property type="evidence" value="ECO:0007669"/>
    <property type="project" value="UniProtKB-UniRule"/>
</dbReference>
<keyword evidence="4 10" id="KW-0813">Transport</keyword>
<name>A0A7C1K2T7_THERO</name>
<comment type="similarity">
    <text evidence="3 10">Belongs to the ATPase gamma chain family.</text>
</comment>
<evidence type="ECO:0000256" key="4">
    <source>
        <dbReference type="ARBA" id="ARBA00022448"/>
    </source>
</evidence>
<dbReference type="Gene3D" id="3.40.1380.10">
    <property type="match status" value="1"/>
</dbReference>
<evidence type="ECO:0000256" key="5">
    <source>
        <dbReference type="ARBA" id="ARBA00022781"/>
    </source>
</evidence>
<keyword evidence="5 10" id="KW-0375">Hydrogen ion transport</keyword>
<evidence type="ECO:0000313" key="11">
    <source>
        <dbReference type="EMBL" id="HEF65819.1"/>
    </source>
</evidence>
<evidence type="ECO:0000256" key="9">
    <source>
        <dbReference type="ARBA" id="ARBA00023310"/>
    </source>
</evidence>
<dbReference type="InterPro" id="IPR023632">
    <property type="entry name" value="ATP_synth_F1_gsu_CS"/>
</dbReference>
<comment type="caution">
    <text evidence="11">The sequence shown here is derived from an EMBL/GenBank/DDBJ whole genome shotgun (WGS) entry which is preliminary data.</text>
</comment>
<evidence type="ECO:0000256" key="1">
    <source>
        <dbReference type="ARBA" id="ARBA00003456"/>
    </source>
</evidence>
<sequence>MPQAVTPREIRRRIRSIKNTAQITRAMEMVAASKMRRAQQAVLAARPYAERIRAMLGDLAAMTSPQEEVRAFPLLQRRPIRRIQLILVTSDRGLAGSLNTNVIRRAVDFMTRERPEPLENFDIVAVGRKGRDFLVRYGWPMVAEFTRITDRPSIEAVRPLAELATQDFTTGRVDAVFVVYTHFINTLKQEPRVLQLLPIEPPEGTGAISDYIFEPDPVTVLEALLPRFIEMQLYRVLLEASASEHSARMVAMRNATQNALDLVAELTLTYNKARQAQITREVSEIAAGANALGALQ</sequence>
<dbReference type="HAMAP" id="MF_00815">
    <property type="entry name" value="ATP_synth_gamma_bact"/>
    <property type="match status" value="1"/>
</dbReference>
<dbReference type="NCBIfam" id="TIGR01146">
    <property type="entry name" value="ATPsyn_F1gamma"/>
    <property type="match status" value="1"/>
</dbReference>
<dbReference type="PROSITE" id="PS00153">
    <property type="entry name" value="ATPASE_GAMMA"/>
    <property type="match status" value="1"/>
</dbReference>
<dbReference type="GO" id="GO:0005886">
    <property type="term" value="C:plasma membrane"/>
    <property type="evidence" value="ECO:0007669"/>
    <property type="project" value="UniProtKB-SubCell"/>
</dbReference>
<accession>A0A7C1K2T7</accession>
<dbReference type="Pfam" id="PF00231">
    <property type="entry name" value="ATP-synt"/>
    <property type="match status" value="1"/>
</dbReference>
<dbReference type="AlphaFoldDB" id="A0A7C1K2T7"/>
<comment type="function">
    <text evidence="1 10">Produces ATP from ADP in the presence of a proton gradient across the membrane. The gamma chain is believed to be important in regulating ATPase activity and the flow of protons through the CF(0) complex.</text>
</comment>
<organism evidence="11">
    <name type="scientific">Thermomicrobium roseum</name>
    <dbReference type="NCBI Taxonomy" id="500"/>
    <lineage>
        <taxon>Bacteria</taxon>
        <taxon>Pseudomonadati</taxon>
        <taxon>Thermomicrobiota</taxon>
        <taxon>Thermomicrobia</taxon>
        <taxon>Thermomicrobiales</taxon>
        <taxon>Thermomicrobiaceae</taxon>
        <taxon>Thermomicrobium</taxon>
    </lineage>
</organism>
<gene>
    <name evidence="10" type="primary">atpG</name>
    <name evidence="11" type="ORF">ENP47_09515</name>
</gene>
<dbReference type="PANTHER" id="PTHR11693">
    <property type="entry name" value="ATP SYNTHASE GAMMA CHAIN"/>
    <property type="match status" value="1"/>
</dbReference>
<protein>
    <recommendedName>
        <fullName evidence="10">ATP synthase gamma chain</fullName>
    </recommendedName>
    <alternativeName>
        <fullName evidence="10">ATP synthase F1 sector gamma subunit</fullName>
    </alternativeName>
    <alternativeName>
        <fullName evidence="10">F-ATPase gamma subunit</fullName>
    </alternativeName>
</protein>
<evidence type="ECO:0000256" key="3">
    <source>
        <dbReference type="ARBA" id="ARBA00007681"/>
    </source>
</evidence>
<keyword evidence="9 10" id="KW-0066">ATP synthesis</keyword>
<dbReference type="CDD" id="cd12151">
    <property type="entry name" value="F1-ATPase_gamma"/>
    <property type="match status" value="1"/>
</dbReference>